<proteinExistence type="predicted"/>
<protein>
    <submittedName>
        <fullName evidence="1">Uncharacterized protein</fullName>
    </submittedName>
</protein>
<sequence>MDQQNEKQKVVDNDSPKKDVAKAKQKSKGKLSAMHKTSGEVKEVKKDEEACETVTSTSCSSTTAHNNQTSSQVPKSEDDATSSLDNKQPQLPAEKAPCKSQSPKSASPPQSSPPLSQPSTWDLFVSRRSQLLQEAIQDSVRTGTFHNVEIYTYRKRGKKSRCAHVPAVIYGRASLLEAASPVLKDLLSSGKTQLNGILSANYDFEYLDDSDFEDEEPEIPESLLTDNSKPSDEISDIASNASTFDLLDSPQPSPRIVAIDEHGEEPPKPPVVESNASTVTKVEPPEPLSREVVYTPFGTTRTWQALMAYLYDGTISFCSLRSSSAQPKMKDGVSCSPKSMYSLAKKLELTDLAKDCENAIVKDLGPSNVVKELFSDFTWRYPEILNREVTVFTKHSQDDRVRSNLKQAFHDMASGKLPRRGIVLSSLFDDILPPVPVASH</sequence>
<evidence type="ECO:0000313" key="2">
    <source>
        <dbReference type="Proteomes" id="UP001055072"/>
    </source>
</evidence>
<gene>
    <name evidence="1" type="ORF">BDY19DRAFT_458721</name>
</gene>
<dbReference type="Proteomes" id="UP001055072">
    <property type="component" value="Unassembled WGS sequence"/>
</dbReference>
<name>A0ACB8TT78_9APHY</name>
<keyword evidence="2" id="KW-1185">Reference proteome</keyword>
<comment type="caution">
    <text evidence="1">The sequence shown here is derived from an EMBL/GenBank/DDBJ whole genome shotgun (WGS) entry which is preliminary data.</text>
</comment>
<evidence type="ECO:0000313" key="1">
    <source>
        <dbReference type="EMBL" id="KAI0085159.1"/>
    </source>
</evidence>
<dbReference type="EMBL" id="MU274934">
    <property type="protein sequence ID" value="KAI0085159.1"/>
    <property type="molecule type" value="Genomic_DNA"/>
</dbReference>
<organism evidence="1 2">
    <name type="scientific">Irpex rosettiformis</name>
    <dbReference type="NCBI Taxonomy" id="378272"/>
    <lineage>
        <taxon>Eukaryota</taxon>
        <taxon>Fungi</taxon>
        <taxon>Dikarya</taxon>
        <taxon>Basidiomycota</taxon>
        <taxon>Agaricomycotina</taxon>
        <taxon>Agaricomycetes</taxon>
        <taxon>Polyporales</taxon>
        <taxon>Irpicaceae</taxon>
        <taxon>Irpex</taxon>
    </lineage>
</organism>
<accession>A0ACB8TT78</accession>
<reference evidence="1" key="1">
    <citation type="journal article" date="2021" name="Environ. Microbiol.">
        <title>Gene family expansions and transcriptome signatures uncover fungal adaptations to wood decay.</title>
        <authorList>
            <person name="Hage H."/>
            <person name="Miyauchi S."/>
            <person name="Viragh M."/>
            <person name="Drula E."/>
            <person name="Min B."/>
            <person name="Chaduli D."/>
            <person name="Navarro D."/>
            <person name="Favel A."/>
            <person name="Norest M."/>
            <person name="Lesage-Meessen L."/>
            <person name="Balint B."/>
            <person name="Merenyi Z."/>
            <person name="de Eugenio L."/>
            <person name="Morin E."/>
            <person name="Martinez A.T."/>
            <person name="Baldrian P."/>
            <person name="Stursova M."/>
            <person name="Martinez M.J."/>
            <person name="Novotny C."/>
            <person name="Magnuson J.K."/>
            <person name="Spatafora J.W."/>
            <person name="Maurice S."/>
            <person name="Pangilinan J."/>
            <person name="Andreopoulos W."/>
            <person name="LaButti K."/>
            <person name="Hundley H."/>
            <person name="Na H."/>
            <person name="Kuo A."/>
            <person name="Barry K."/>
            <person name="Lipzen A."/>
            <person name="Henrissat B."/>
            <person name="Riley R."/>
            <person name="Ahrendt S."/>
            <person name="Nagy L.G."/>
            <person name="Grigoriev I.V."/>
            <person name="Martin F."/>
            <person name="Rosso M.N."/>
        </authorList>
    </citation>
    <scope>NUCLEOTIDE SEQUENCE</scope>
    <source>
        <strain evidence="1">CBS 384.51</strain>
    </source>
</reference>